<proteinExistence type="predicted"/>
<sequence>MGQVSREEYEAEAAAEIFTKVAEQAVCGWDRGRSYEVLTDAERAADLAELAEDNGEAWFAFYPFGRRADAEYGWGTRAEALRYQALINRGLNPDEGEWFLMDRVDDAGGEDFDGFNISDFFAGNPDAEDKGIAA</sequence>
<reference evidence="1 2" key="1">
    <citation type="submission" date="2018-02" db="EMBL/GenBank/DDBJ databases">
        <title>The draft genome of Phyllobacterium sp. 1N-3.</title>
        <authorList>
            <person name="Liu L."/>
            <person name="Li L."/>
            <person name="Zhang X."/>
            <person name="Wang T."/>
            <person name="Liang L."/>
        </authorList>
    </citation>
    <scope>NUCLEOTIDE SEQUENCE [LARGE SCALE GENOMIC DNA]</scope>
    <source>
        <strain evidence="1 2">1N-3</strain>
    </source>
</reference>
<dbReference type="RefSeq" id="WP_105741275.1">
    <property type="nucleotide sequence ID" value="NZ_PVBR01000004.1"/>
</dbReference>
<gene>
    <name evidence="1" type="ORF">C5748_07365</name>
</gene>
<dbReference type="EMBL" id="PVBR01000004">
    <property type="protein sequence ID" value="PRD44389.1"/>
    <property type="molecule type" value="Genomic_DNA"/>
</dbReference>
<dbReference type="Proteomes" id="UP000239434">
    <property type="component" value="Unassembled WGS sequence"/>
</dbReference>
<accession>A0A2S9IV20</accession>
<evidence type="ECO:0000313" key="1">
    <source>
        <dbReference type="EMBL" id="PRD44389.1"/>
    </source>
</evidence>
<comment type="caution">
    <text evidence="1">The sequence shown here is derived from an EMBL/GenBank/DDBJ whole genome shotgun (WGS) entry which is preliminary data.</text>
</comment>
<organism evidence="1 2">
    <name type="scientific">Phyllobacterium phragmitis</name>
    <dbReference type="NCBI Taxonomy" id="2670329"/>
    <lineage>
        <taxon>Bacteria</taxon>
        <taxon>Pseudomonadati</taxon>
        <taxon>Pseudomonadota</taxon>
        <taxon>Alphaproteobacteria</taxon>
        <taxon>Hyphomicrobiales</taxon>
        <taxon>Phyllobacteriaceae</taxon>
        <taxon>Phyllobacterium</taxon>
    </lineage>
</organism>
<name>A0A2S9IV20_9HYPH</name>
<keyword evidence="2" id="KW-1185">Reference proteome</keyword>
<evidence type="ECO:0000313" key="2">
    <source>
        <dbReference type="Proteomes" id="UP000239434"/>
    </source>
</evidence>
<dbReference type="AlphaFoldDB" id="A0A2S9IV20"/>
<protein>
    <submittedName>
        <fullName evidence="1">Uncharacterized protein</fullName>
    </submittedName>
</protein>